<feature type="transmembrane region" description="Helical" evidence="1">
    <location>
        <begin position="116"/>
        <end position="137"/>
    </location>
</feature>
<protein>
    <submittedName>
        <fullName evidence="2">Uncharacterized protein</fullName>
    </submittedName>
</protein>
<feature type="transmembrane region" description="Helical" evidence="1">
    <location>
        <begin position="43"/>
        <end position="64"/>
    </location>
</feature>
<accession>A0A9Q0LR30</accession>
<dbReference type="EMBL" id="JAPDFW010000058">
    <property type="protein sequence ID" value="KAJ5077477.1"/>
    <property type="molecule type" value="Genomic_DNA"/>
</dbReference>
<sequence>MEKFSQNVWNLKIDFIFHCFNLFGWFFEIGGLASFEETIQKTLVLYFLTTMFSLCVSIAMIVLSGFEKLGTKARNFFIFCIIPIIIFNLYGAQYIYDIFCLAYKENSLSCLTESRIFVVGATFSTFGLAGLLVINTIKSQDLQNKGYELISGENDPKKSKLENKMKN</sequence>
<keyword evidence="1" id="KW-0472">Membrane</keyword>
<gene>
    <name evidence="2" type="ORF">M0811_06000</name>
</gene>
<dbReference type="AlphaFoldDB" id="A0A9Q0LR30"/>
<reference evidence="2" key="1">
    <citation type="submission" date="2022-10" db="EMBL/GenBank/DDBJ databases">
        <title>Novel sulphate-reducing endosymbionts in the free-living metamonad Anaeramoeba.</title>
        <authorList>
            <person name="Jerlstrom-Hultqvist J."/>
            <person name="Cepicka I."/>
            <person name="Gallot-Lavallee L."/>
            <person name="Salas-Leiva D."/>
            <person name="Curtis B.A."/>
            <person name="Zahonova K."/>
            <person name="Pipaliya S."/>
            <person name="Dacks J."/>
            <person name="Roger A.J."/>
        </authorList>
    </citation>
    <scope>NUCLEOTIDE SEQUENCE</scope>
    <source>
        <strain evidence="2">BMAN</strain>
    </source>
</reference>
<evidence type="ECO:0000313" key="3">
    <source>
        <dbReference type="Proteomes" id="UP001149090"/>
    </source>
</evidence>
<keyword evidence="3" id="KW-1185">Reference proteome</keyword>
<name>A0A9Q0LR30_ANAIG</name>
<organism evidence="2 3">
    <name type="scientific">Anaeramoeba ignava</name>
    <name type="common">Anaerobic marine amoeba</name>
    <dbReference type="NCBI Taxonomy" id="1746090"/>
    <lineage>
        <taxon>Eukaryota</taxon>
        <taxon>Metamonada</taxon>
        <taxon>Anaeramoebidae</taxon>
        <taxon>Anaeramoeba</taxon>
    </lineage>
</organism>
<feature type="transmembrane region" description="Helical" evidence="1">
    <location>
        <begin position="12"/>
        <end position="31"/>
    </location>
</feature>
<evidence type="ECO:0000256" key="1">
    <source>
        <dbReference type="SAM" id="Phobius"/>
    </source>
</evidence>
<evidence type="ECO:0000313" key="2">
    <source>
        <dbReference type="EMBL" id="KAJ5077477.1"/>
    </source>
</evidence>
<comment type="caution">
    <text evidence="2">The sequence shown here is derived from an EMBL/GenBank/DDBJ whole genome shotgun (WGS) entry which is preliminary data.</text>
</comment>
<keyword evidence="1" id="KW-1133">Transmembrane helix</keyword>
<proteinExistence type="predicted"/>
<feature type="transmembrane region" description="Helical" evidence="1">
    <location>
        <begin position="76"/>
        <end position="96"/>
    </location>
</feature>
<keyword evidence="1" id="KW-0812">Transmembrane</keyword>
<dbReference type="Proteomes" id="UP001149090">
    <property type="component" value="Unassembled WGS sequence"/>
</dbReference>